<evidence type="ECO:0000256" key="1">
    <source>
        <dbReference type="ARBA" id="ARBA00006484"/>
    </source>
</evidence>
<evidence type="ECO:0000313" key="4">
    <source>
        <dbReference type="EMBL" id="EOY44897.1"/>
    </source>
</evidence>
<evidence type="ECO:0000256" key="3">
    <source>
        <dbReference type="SAM" id="MobiDB-lite"/>
    </source>
</evidence>
<name>A0A7U9DL29_STRLI</name>
<feature type="compositionally biased region" description="Low complexity" evidence="3">
    <location>
        <begin position="96"/>
        <end position="113"/>
    </location>
</feature>
<gene>
    <name evidence="4" type="ORF">SLI_0178</name>
</gene>
<dbReference type="GO" id="GO:0016614">
    <property type="term" value="F:oxidoreductase activity, acting on CH-OH group of donors"/>
    <property type="evidence" value="ECO:0007669"/>
    <property type="project" value="UniProtKB-ARBA"/>
</dbReference>
<keyword evidence="2" id="KW-0560">Oxidoreductase</keyword>
<dbReference type="EMBL" id="CM001889">
    <property type="protein sequence ID" value="EOY44897.1"/>
    <property type="molecule type" value="Genomic_DNA"/>
</dbReference>
<dbReference type="Gene3D" id="3.40.50.720">
    <property type="entry name" value="NAD(P)-binding Rossmann-like Domain"/>
    <property type="match status" value="1"/>
</dbReference>
<accession>A0A7U9DL29</accession>
<dbReference type="AlphaFoldDB" id="A0A7U9DL29"/>
<evidence type="ECO:0000256" key="2">
    <source>
        <dbReference type="ARBA" id="ARBA00023002"/>
    </source>
</evidence>
<dbReference type="InterPro" id="IPR036291">
    <property type="entry name" value="NAD(P)-bd_dom_sf"/>
</dbReference>
<sequence>MTDLRNKTALITGSDRGIGRVIALRYARLGARVVVNGSRSEDAALRTVEEIRTPGAEAVAVQGDVADLDAPRTCSSSASTPSESRTSWLPMPAWKSSTSRSARSLRSSSTGSSLKYFAGPLARRVSGQHLLISGDAPA</sequence>
<dbReference type="Proteomes" id="UP000014062">
    <property type="component" value="Chromosome"/>
</dbReference>
<feature type="region of interest" description="Disordered" evidence="3">
    <location>
        <begin position="70"/>
        <end position="113"/>
    </location>
</feature>
<comment type="similarity">
    <text evidence="1">Belongs to the short-chain dehydrogenases/reductases (SDR) family.</text>
</comment>
<dbReference type="Pfam" id="PF00106">
    <property type="entry name" value="adh_short"/>
    <property type="match status" value="1"/>
</dbReference>
<reference evidence="5" key="1">
    <citation type="journal article" date="2013" name="Genome Biol. Evol.">
        <title>The genome sequence of Streptomyces lividans 66 reveals a novel tRNA-dependent peptide biosynthetic system within a metal-related genomic island.</title>
        <authorList>
            <person name="Cruz-Morales P."/>
            <person name="Vijgenboom E."/>
            <person name="Iruegas-Bocardo F."/>
            <person name="Girard G."/>
            <person name="Yanez-Guerra L.A."/>
            <person name="Ramos-Aboites H.E."/>
            <person name="Pernodet J.L."/>
            <person name="Anne J."/>
            <person name="van Wezel G.P."/>
            <person name="Barona-Gomez F."/>
        </authorList>
    </citation>
    <scope>NUCLEOTIDE SEQUENCE [LARGE SCALE GENOMIC DNA]</scope>
    <source>
        <strain evidence="5">1326</strain>
    </source>
</reference>
<feature type="compositionally biased region" description="Low complexity" evidence="3">
    <location>
        <begin position="71"/>
        <end position="87"/>
    </location>
</feature>
<proteinExistence type="inferred from homology"/>
<dbReference type="RefSeq" id="WP_016325024.1">
    <property type="nucleotide sequence ID" value="NZ_CM001889.1"/>
</dbReference>
<dbReference type="SUPFAM" id="SSF51735">
    <property type="entry name" value="NAD(P)-binding Rossmann-fold domains"/>
    <property type="match status" value="1"/>
</dbReference>
<dbReference type="InterPro" id="IPR002347">
    <property type="entry name" value="SDR_fam"/>
</dbReference>
<dbReference type="PANTHER" id="PTHR48107:SF7">
    <property type="entry name" value="RE15974P"/>
    <property type="match status" value="1"/>
</dbReference>
<organism evidence="4 5">
    <name type="scientific">Streptomyces lividans 1326</name>
    <dbReference type="NCBI Taxonomy" id="1200984"/>
    <lineage>
        <taxon>Bacteria</taxon>
        <taxon>Bacillati</taxon>
        <taxon>Actinomycetota</taxon>
        <taxon>Actinomycetes</taxon>
        <taxon>Kitasatosporales</taxon>
        <taxon>Streptomycetaceae</taxon>
        <taxon>Streptomyces</taxon>
    </lineage>
</organism>
<dbReference type="PANTHER" id="PTHR48107">
    <property type="entry name" value="NADPH-DEPENDENT ALDEHYDE REDUCTASE-LIKE PROTEIN, CHLOROPLASTIC-RELATED"/>
    <property type="match status" value="1"/>
</dbReference>
<protein>
    <submittedName>
        <fullName evidence="4">Putative oxidoreductase</fullName>
    </submittedName>
</protein>
<evidence type="ECO:0000313" key="5">
    <source>
        <dbReference type="Proteomes" id="UP000014062"/>
    </source>
</evidence>